<sequence>MSLQPPMPPQPMSSFNHQYQQQRGSGMGFQHGASHQHPSQPMFHCHHILMDSNNLFQFPSHRPPQSQYQGGGGSHLTGEFNNQGGSPMQVDRGSGWMSSPLDSSAATPVLGNQAARAAPFSPDMEKALLQQVISLTPE</sequence>
<dbReference type="AlphaFoldDB" id="A0AAV0GZW9"/>
<dbReference type="Proteomes" id="UP001154282">
    <property type="component" value="Unassembled WGS sequence"/>
</dbReference>
<name>A0AAV0GZW9_9ROSI</name>
<protein>
    <submittedName>
        <fullName evidence="2">Uncharacterized protein</fullName>
    </submittedName>
</protein>
<dbReference type="EMBL" id="CAMGYJ010000002">
    <property type="protein sequence ID" value="CAI0377903.1"/>
    <property type="molecule type" value="Genomic_DNA"/>
</dbReference>
<accession>A0AAV0GZW9</accession>
<feature type="compositionally biased region" description="Pro residues" evidence="1">
    <location>
        <begin position="1"/>
        <end position="11"/>
    </location>
</feature>
<feature type="compositionally biased region" description="Polar residues" evidence="1">
    <location>
        <begin position="56"/>
        <end position="68"/>
    </location>
</feature>
<reference evidence="2" key="1">
    <citation type="submission" date="2022-08" db="EMBL/GenBank/DDBJ databases">
        <authorList>
            <person name="Gutierrez-Valencia J."/>
        </authorList>
    </citation>
    <scope>NUCLEOTIDE SEQUENCE</scope>
</reference>
<feature type="compositionally biased region" description="Polar residues" evidence="1">
    <location>
        <begin position="96"/>
        <end position="106"/>
    </location>
</feature>
<proteinExistence type="predicted"/>
<gene>
    <name evidence="2" type="ORF">LITE_LOCUS1659</name>
</gene>
<comment type="caution">
    <text evidence="2">The sequence shown here is derived from an EMBL/GenBank/DDBJ whole genome shotgun (WGS) entry which is preliminary data.</text>
</comment>
<feature type="region of interest" description="Disordered" evidence="1">
    <location>
        <begin position="1"/>
        <end position="40"/>
    </location>
</feature>
<dbReference type="PANTHER" id="PTHR47866">
    <property type="entry name" value="HYDROXYPROLINE-RICH GLYCOPROTEIN FAMILY PROTEIN"/>
    <property type="match status" value="1"/>
</dbReference>
<evidence type="ECO:0000313" key="2">
    <source>
        <dbReference type="EMBL" id="CAI0377903.1"/>
    </source>
</evidence>
<feature type="compositionally biased region" description="Polar residues" evidence="1">
    <location>
        <begin position="15"/>
        <end position="24"/>
    </location>
</feature>
<evidence type="ECO:0000313" key="3">
    <source>
        <dbReference type="Proteomes" id="UP001154282"/>
    </source>
</evidence>
<dbReference type="PANTHER" id="PTHR47866:SF2">
    <property type="entry name" value="HYDROXYPROLINE-RICH GLYCOPROTEIN FAMILY PROTEIN"/>
    <property type="match status" value="1"/>
</dbReference>
<organism evidence="2 3">
    <name type="scientific">Linum tenue</name>
    <dbReference type="NCBI Taxonomy" id="586396"/>
    <lineage>
        <taxon>Eukaryota</taxon>
        <taxon>Viridiplantae</taxon>
        <taxon>Streptophyta</taxon>
        <taxon>Embryophyta</taxon>
        <taxon>Tracheophyta</taxon>
        <taxon>Spermatophyta</taxon>
        <taxon>Magnoliopsida</taxon>
        <taxon>eudicotyledons</taxon>
        <taxon>Gunneridae</taxon>
        <taxon>Pentapetalae</taxon>
        <taxon>rosids</taxon>
        <taxon>fabids</taxon>
        <taxon>Malpighiales</taxon>
        <taxon>Linaceae</taxon>
        <taxon>Linum</taxon>
    </lineage>
</organism>
<feature type="region of interest" description="Disordered" evidence="1">
    <location>
        <begin position="56"/>
        <end position="110"/>
    </location>
</feature>
<keyword evidence="3" id="KW-1185">Reference proteome</keyword>
<evidence type="ECO:0000256" key="1">
    <source>
        <dbReference type="SAM" id="MobiDB-lite"/>
    </source>
</evidence>